<dbReference type="Proteomes" id="UP000030491">
    <property type="component" value="Unassembled WGS sequence"/>
</dbReference>
<protein>
    <submittedName>
        <fullName evidence="1">Uncharacterized protein</fullName>
    </submittedName>
</protein>
<evidence type="ECO:0000313" key="1">
    <source>
        <dbReference type="EMBL" id="KGF89946.1"/>
    </source>
</evidence>
<comment type="caution">
    <text evidence="1">The sequence shown here is derived from an EMBL/GenBank/DDBJ whole genome shotgun (WGS) entry which is preliminary data.</text>
</comment>
<name>A0A0A1ZN42_PROMR</name>
<dbReference type="AlphaFoldDB" id="A0A0A1ZN42"/>
<accession>A0A0A1ZN42</accession>
<gene>
    <name evidence="1" type="ORF">EU93_1809</name>
</gene>
<reference evidence="2" key="1">
    <citation type="journal article" date="2014" name="Sci. Data">
        <title>Genomes of diverse isolates of the marine cyanobacterium Prochlorococcus.</title>
        <authorList>
            <person name="Biller S."/>
            <person name="Berube P."/>
            <person name="Thompson J."/>
            <person name="Kelly L."/>
            <person name="Roggensack S."/>
            <person name="Awad L."/>
            <person name="Roache-Johnson K."/>
            <person name="Ding H."/>
            <person name="Giovannoni S.J."/>
            <person name="Moore L.R."/>
            <person name="Chisholm S.W."/>
        </authorList>
    </citation>
    <scope>NUCLEOTIDE SEQUENCE [LARGE SCALE GENOMIC DNA]</scope>
</reference>
<dbReference type="EMBL" id="JNAJ01000018">
    <property type="protein sequence ID" value="KGF89946.1"/>
    <property type="molecule type" value="Genomic_DNA"/>
</dbReference>
<organism evidence="1 2">
    <name type="scientific">Prochlorococcus marinus str. MIT 9116</name>
    <dbReference type="NCBI Taxonomy" id="167544"/>
    <lineage>
        <taxon>Bacteria</taxon>
        <taxon>Bacillati</taxon>
        <taxon>Cyanobacteriota</taxon>
        <taxon>Cyanophyceae</taxon>
        <taxon>Synechococcales</taxon>
        <taxon>Prochlorococcaceae</taxon>
        <taxon>Prochlorococcus</taxon>
    </lineage>
</organism>
<evidence type="ECO:0000313" key="2">
    <source>
        <dbReference type="Proteomes" id="UP000030491"/>
    </source>
</evidence>
<sequence length="63" mass="7344">MKNMNFYNCFDQQGKIIARCQTIQDIEVLKKMGRPIFEVKEMKNEESVVCSLTGSPSDFNMDY</sequence>
<proteinExistence type="predicted"/>